<dbReference type="Proteomes" id="UP001229421">
    <property type="component" value="Unassembled WGS sequence"/>
</dbReference>
<evidence type="ECO:0000256" key="1">
    <source>
        <dbReference type="SAM" id="Phobius"/>
    </source>
</evidence>
<accession>A0AAD8KZ16</accession>
<gene>
    <name evidence="2" type="ORF">QVD17_08023</name>
</gene>
<dbReference type="AlphaFoldDB" id="A0AAD8KZ16"/>
<proteinExistence type="predicted"/>
<comment type="caution">
    <text evidence="2">The sequence shown here is derived from an EMBL/GenBank/DDBJ whole genome shotgun (WGS) entry which is preliminary data.</text>
</comment>
<reference evidence="2" key="1">
    <citation type="journal article" date="2023" name="bioRxiv">
        <title>Improved chromosome-level genome assembly for marigold (Tagetes erecta).</title>
        <authorList>
            <person name="Jiang F."/>
            <person name="Yuan L."/>
            <person name="Wang S."/>
            <person name="Wang H."/>
            <person name="Xu D."/>
            <person name="Wang A."/>
            <person name="Fan W."/>
        </authorList>
    </citation>
    <scope>NUCLEOTIDE SEQUENCE</scope>
    <source>
        <strain evidence="2">WSJ</strain>
        <tissue evidence="2">Leaf</tissue>
    </source>
</reference>
<keyword evidence="1" id="KW-1133">Transmembrane helix</keyword>
<organism evidence="2 3">
    <name type="scientific">Tagetes erecta</name>
    <name type="common">African marigold</name>
    <dbReference type="NCBI Taxonomy" id="13708"/>
    <lineage>
        <taxon>Eukaryota</taxon>
        <taxon>Viridiplantae</taxon>
        <taxon>Streptophyta</taxon>
        <taxon>Embryophyta</taxon>
        <taxon>Tracheophyta</taxon>
        <taxon>Spermatophyta</taxon>
        <taxon>Magnoliopsida</taxon>
        <taxon>eudicotyledons</taxon>
        <taxon>Gunneridae</taxon>
        <taxon>Pentapetalae</taxon>
        <taxon>asterids</taxon>
        <taxon>campanulids</taxon>
        <taxon>Asterales</taxon>
        <taxon>Asteraceae</taxon>
        <taxon>Asteroideae</taxon>
        <taxon>Heliantheae alliance</taxon>
        <taxon>Tageteae</taxon>
        <taxon>Tagetes</taxon>
    </lineage>
</organism>
<keyword evidence="1" id="KW-0472">Membrane</keyword>
<protein>
    <submittedName>
        <fullName evidence="2">Uncharacterized protein</fullName>
    </submittedName>
</protein>
<keyword evidence="3" id="KW-1185">Reference proteome</keyword>
<evidence type="ECO:0000313" key="2">
    <source>
        <dbReference type="EMBL" id="KAK1431563.1"/>
    </source>
</evidence>
<sequence length="72" mass="8309">MNVYTNQTKPIQYHHLPKVKGSCFTNSTNLKEIYSNSIEDIIQQATIHTGVCILFIVYVLRQTTVMLFIIFS</sequence>
<dbReference type="EMBL" id="JAUHHV010000002">
    <property type="protein sequence ID" value="KAK1431563.1"/>
    <property type="molecule type" value="Genomic_DNA"/>
</dbReference>
<keyword evidence="1" id="KW-0812">Transmembrane</keyword>
<feature type="transmembrane region" description="Helical" evidence="1">
    <location>
        <begin position="41"/>
        <end position="60"/>
    </location>
</feature>
<evidence type="ECO:0000313" key="3">
    <source>
        <dbReference type="Proteomes" id="UP001229421"/>
    </source>
</evidence>
<name>A0AAD8KZ16_TARER</name>